<keyword evidence="5 10" id="KW-0560">Oxidoreductase</keyword>
<protein>
    <recommendedName>
        <fullName evidence="9">3-methylmercaptopropionyl-CoA dehydrogenase</fullName>
        <ecNumber evidence="8">1.3.99.41</ecNumber>
    </recommendedName>
</protein>
<name>A0A3S9B1L4_9HYPH</name>
<evidence type="ECO:0000256" key="7">
    <source>
        <dbReference type="ARBA" id="ARBA00058683"/>
    </source>
</evidence>
<dbReference type="KEGG" id="abaw:D5400_05445"/>
<evidence type="ECO:0000259" key="14">
    <source>
        <dbReference type="Pfam" id="PF12806"/>
    </source>
</evidence>
<evidence type="ECO:0000259" key="12">
    <source>
        <dbReference type="Pfam" id="PF02770"/>
    </source>
</evidence>
<comment type="cofactor">
    <cofactor evidence="1 10">
        <name>FAD</name>
        <dbReference type="ChEBI" id="CHEBI:57692"/>
    </cofactor>
</comment>
<dbReference type="GO" id="GO:0050660">
    <property type="term" value="F:flavin adenine dinucleotide binding"/>
    <property type="evidence" value="ECO:0007669"/>
    <property type="project" value="InterPro"/>
</dbReference>
<dbReference type="EC" id="1.3.99.41" evidence="8"/>
<dbReference type="Pfam" id="PF02770">
    <property type="entry name" value="Acyl-CoA_dh_M"/>
    <property type="match status" value="1"/>
</dbReference>
<dbReference type="PANTHER" id="PTHR42803">
    <property type="entry name" value="ACYL-COA DEHYDROGENASE"/>
    <property type="match status" value="1"/>
</dbReference>
<evidence type="ECO:0000256" key="9">
    <source>
        <dbReference type="ARBA" id="ARBA00069043"/>
    </source>
</evidence>
<dbReference type="InterPro" id="IPR037069">
    <property type="entry name" value="AcylCoA_DH/ox_N_sf"/>
</dbReference>
<keyword evidence="4 10" id="KW-0274">FAD</keyword>
<dbReference type="InterPro" id="IPR046373">
    <property type="entry name" value="Acyl-CoA_Oxase/DH_mid-dom_sf"/>
</dbReference>
<feature type="domain" description="Acyl-CoA oxidase/dehydrogenase middle" evidence="12">
    <location>
        <begin position="163"/>
        <end position="271"/>
    </location>
</feature>
<comment type="function">
    <text evidence="7">Involved in the assimilation of dimethylsulphoniopropionate (DMSP), an important compound in the fixation of carbon in marine phytoplankton, by mediating the conversion of 3-(methylthio)propanoyl-CoA (MMPA-CoA) to 3-(methylthio)acryloyl-CoA (MTA-CoA).</text>
</comment>
<dbReference type="Gene3D" id="1.10.540.10">
    <property type="entry name" value="Acyl-CoA dehydrogenase/oxidase, N-terminal domain"/>
    <property type="match status" value="1"/>
</dbReference>
<dbReference type="GO" id="GO:0016627">
    <property type="term" value="F:oxidoreductase activity, acting on the CH-CH group of donors"/>
    <property type="evidence" value="ECO:0007669"/>
    <property type="project" value="InterPro"/>
</dbReference>
<dbReference type="Gene3D" id="1.20.140.10">
    <property type="entry name" value="Butyryl-CoA Dehydrogenase, subunit A, domain 3"/>
    <property type="match status" value="1"/>
</dbReference>
<evidence type="ECO:0000259" key="11">
    <source>
        <dbReference type="Pfam" id="PF00441"/>
    </source>
</evidence>
<keyword evidence="3 10" id="KW-0285">Flavoprotein</keyword>
<sequence length="598" mass="64824">MPVYKAPVDDTLFILNDVLGFERYNNLAGFSEASSDIVEAVLQEGGKFAEEVLFPLNQVGDREGCERLADGQVKTPTGFKQAFEQYREGGWLGLAADPEYGGQGLPYALHTAVGEFMSSANMALMMYPGLTQGAIAAIQVHGSDEQKQAYLPKMIDGTWTGTMNLTEPHCGTDLGLLRTKAVPNGDGSYKISGQKIFISAGDHDMAENIVHLVLARIEGAPEGTKGISLFIVPKFKLDGGGAPGEKNGVSCGSIEEKMGIHGNATCVMNYDEAEGYLVGTENRGLNAMFVMMNEARLAVGLQGHAIAEVAYQNAANYARERIQGRALSGAKAPEKKADPIIVHPDVRRTLMTIRAFNEAGRALLLWTALKSDIAHRSDDEKEKQAADDVLGLMTPIIKGVLTDKGFDHAVAAQQMYGGHGYIEEWGMSQFVRDARIAMIYEGANGIQALDLVGRKLGLNGGRAVMAFFKEVEDFCAENRENEKLSFFTKHLKKGLGDLQASTMWFMQNAMAKPDNAGAGSTDYMHLFGLVALGYMWAQMAKAASEKLAAGANGQSTYLENKLITAKFYMEKVMPETALRRARIETGADSMMELAAEAF</sequence>
<accession>A0A3S9B1L4</accession>
<dbReference type="PANTHER" id="PTHR42803:SF1">
    <property type="entry name" value="BROAD-SPECIFICITY LINEAR ACYL-COA DEHYDROGENASE FADE5"/>
    <property type="match status" value="1"/>
</dbReference>
<dbReference type="Pfam" id="PF12806">
    <property type="entry name" value="Acyl-CoA_dh_C"/>
    <property type="match status" value="1"/>
</dbReference>
<evidence type="ECO:0000256" key="10">
    <source>
        <dbReference type="RuleBase" id="RU362125"/>
    </source>
</evidence>
<dbReference type="InterPro" id="IPR025878">
    <property type="entry name" value="Acyl-CoA_dh-like_C_dom"/>
</dbReference>
<reference evidence="15 16" key="1">
    <citation type="submission" date="2018-09" db="EMBL/GenBank/DDBJ databases">
        <title>Marinorhizobium profundi gen. nov., sp. nov., isolated from a deep-sea sediment sample from the New Britain Trench and proposal of Marinorhizobiaceae fam. nov. in the order Rhizobiales of the class Alphaproteobacteria.</title>
        <authorList>
            <person name="Cao J."/>
        </authorList>
    </citation>
    <scope>NUCLEOTIDE SEQUENCE [LARGE SCALE GENOMIC DNA]</scope>
    <source>
        <strain evidence="15 16">WS11</strain>
    </source>
</reference>
<evidence type="ECO:0000256" key="8">
    <source>
        <dbReference type="ARBA" id="ARBA00066694"/>
    </source>
</evidence>
<evidence type="ECO:0000313" key="16">
    <source>
        <dbReference type="Proteomes" id="UP000268192"/>
    </source>
</evidence>
<proteinExistence type="inferred from homology"/>
<dbReference type="InterPro" id="IPR009100">
    <property type="entry name" value="AcylCoA_DH/oxidase_NM_dom_sf"/>
</dbReference>
<dbReference type="InterPro" id="IPR036250">
    <property type="entry name" value="AcylCo_DH-like_C"/>
</dbReference>
<evidence type="ECO:0000256" key="6">
    <source>
        <dbReference type="ARBA" id="ARBA00051388"/>
    </source>
</evidence>
<dbReference type="Proteomes" id="UP000268192">
    <property type="component" value="Chromosome"/>
</dbReference>
<feature type="domain" description="Acetyl-CoA dehydrogenase-like C-terminal" evidence="14">
    <location>
        <begin position="467"/>
        <end position="593"/>
    </location>
</feature>
<gene>
    <name evidence="15" type="ORF">D5400_05445</name>
</gene>
<dbReference type="RefSeq" id="WP_126008410.1">
    <property type="nucleotide sequence ID" value="NZ_CP032509.1"/>
</dbReference>
<dbReference type="InterPro" id="IPR013786">
    <property type="entry name" value="AcylCoA_DH/ox_N"/>
</dbReference>
<dbReference type="OrthoDB" id="9807883at2"/>
<keyword evidence="16" id="KW-1185">Reference proteome</keyword>
<comment type="catalytic activity">
    <reaction evidence="6">
        <text>3-(methylsulfanyl)propanoyl-CoA + oxidized [electron-transfer flavoprotein] + H(+) = 3-(methylsulfanyl)acryloyl-CoA + reduced [electron-transfer flavoprotein]</text>
        <dbReference type="Rhea" id="RHEA:52612"/>
        <dbReference type="Rhea" id="RHEA-COMP:10685"/>
        <dbReference type="Rhea" id="RHEA-COMP:10686"/>
        <dbReference type="ChEBI" id="CHEBI:15378"/>
        <dbReference type="ChEBI" id="CHEBI:57692"/>
        <dbReference type="ChEBI" id="CHEBI:58307"/>
        <dbReference type="ChEBI" id="CHEBI:82815"/>
        <dbReference type="ChEBI" id="CHEBI:84994"/>
        <dbReference type="EC" id="1.3.99.41"/>
    </reaction>
    <physiologicalReaction direction="left-to-right" evidence="6">
        <dbReference type="Rhea" id="RHEA:52613"/>
    </physiologicalReaction>
</comment>
<comment type="similarity">
    <text evidence="2 10">Belongs to the acyl-CoA dehydrogenase family.</text>
</comment>
<dbReference type="Gene3D" id="2.40.110.10">
    <property type="entry name" value="Butyryl-CoA Dehydrogenase, subunit A, domain 2"/>
    <property type="match status" value="1"/>
</dbReference>
<dbReference type="Pfam" id="PF00441">
    <property type="entry name" value="Acyl-CoA_dh_1"/>
    <property type="match status" value="1"/>
</dbReference>
<feature type="domain" description="Acyl-CoA dehydrogenase/oxidase N-terminal" evidence="13">
    <location>
        <begin position="80"/>
        <end position="157"/>
    </location>
</feature>
<evidence type="ECO:0000259" key="13">
    <source>
        <dbReference type="Pfam" id="PF02771"/>
    </source>
</evidence>
<dbReference type="InterPro" id="IPR052166">
    <property type="entry name" value="Diverse_Acyl-CoA_DH"/>
</dbReference>
<evidence type="ECO:0000256" key="1">
    <source>
        <dbReference type="ARBA" id="ARBA00001974"/>
    </source>
</evidence>
<dbReference type="InterPro" id="IPR009075">
    <property type="entry name" value="AcylCo_DH/oxidase_C"/>
</dbReference>
<dbReference type="AlphaFoldDB" id="A0A3S9B1L4"/>
<dbReference type="Pfam" id="PF02771">
    <property type="entry name" value="Acyl-CoA_dh_N"/>
    <property type="match status" value="1"/>
</dbReference>
<dbReference type="FunFam" id="2.40.110.10:FF:000031">
    <property type="entry name" value="Acyl-CoA dehydrogenase, putative"/>
    <property type="match status" value="1"/>
</dbReference>
<feature type="domain" description="Acyl-CoA dehydrogenase/oxidase C-terminal" evidence="11">
    <location>
        <begin position="282"/>
        <end position="451"/>
    </location>
</feature>
<evidence type="ECO:0000256" key="3">
    <source>
        <dbReference type="ARBA" id="ARBA00022630"/>
    </source>
</evidence>
<dbReference type="EMBL" id="CP032509">
    <property type="protein sequence ID" value="AZN70792.1"/>
    <property type="molecule type" value="Genomic_DNA"/>
</dbReference>
<evidence type="ECO:0000256" key="4">
    <source>
        <dbReference type="ARBA" id="ARBA00022827"/>
    </source>
</evidence>
<evidence type="ECO:0000256" key="2">
    <source>
        <dbReference type="ARBA" id="ARBA00009347"/>
    </source>
</evidence>
<dbReference type="SUPFAM" id="SSF47203">
    <property type="entry name" value="Acyl-CoA dehydrogenase C-terminal domain-like"/>
    <property type="match status" value="1"/>
</dbReference>
<evidence type="ECO:0000313" key="15">
    <source>
        <dbReference type="EMBL" id="AZN70792.1"/>
    </source>
</evidence>
<dbReference type="InterPro" id="IPR006091">
    <property type="entry name" value="Acyl-CoA_Oxase/DH_mid-dom"/>
</dbReference>
<evidence type="ECO:0000256" key="5">
    <source>
        <dbReference type="ARBA" id="ARBA00023002"/>
    </source>
</evidence>
<organism evidence="15 16">
    <name type="scientific">Georhizobium profundi</name>
    <dbReference type="NCBI Taxonomy" id="2341112"/>
    <lineage>
        <taxon>Bacteria</taxon>
        <taxon>Pseudomonadati</taxon>
        <taxon>Pseudomonadota</taxon>
        <taxon>Alphaproteobacteria</taxon>
        <taxon>Hyphomicrobiales</taxon>
        <taxon>Rhizobiaceae</taxon>
        <taxon>Georhizobium</taxon>
    </lineage>
</organism>
<dbReference type="SUPFAM" id="SSF56645">
    <property type="entry name" value="Acyl-CoA dehydrogenase NM domain-like"/>
    <property type="match status" value="1"/>
</dbReference>